<keyword evidence="8 10" id="KW-0472">Membrane</keyword>
<evidence type="ECO:0000256" key="1">
    <source>
        <dbReference type="ARBA" id="ARBA00004448"/>
    </source>
</evidence>
<evidence type="ECO:0000256" key="10">
    <source>
        <dbReference type="SAM" id="Phobius"/>
    </source>
</evidence>
<keyword evidence="4 10" id="KW-0812">Transmembrane</keyword>
<evidence type="ECO:0000256" key="6">
    <source>
        <dbReference type="ARBA" id="ARBA00022989"/>
    </source>
</evidence>
<comment type="similarity">
    <text evidence="2">Belongs to the TMEM242 family.</text>
</comment>
<dbReference type="Proteomes" id="UP001461498">
    <property type="component" value="Unassembled WGS sequence"/>
</dbReference>
<keyword evidence="7" id="KW-0496">Mitochondrion</keyword>
<dbReference type="AlphaFoldDB" id="A0AAW1CJJ9"/>
<dbReference type="EMBL" id="JAPXFL010000012">
    <property type="protein sequence ID" value="KAK9498691.1"/>
    <property type="molecule type" value="Genomic_DNA"/>
</dbReference>
<feature type="transmembrane region" description="Helical" evidence="10">
    <location>
        <begin position="38"/>
        <end position="59"/>
    </location>
</feature>
<keyword evidence="6 10" id="KW-1133">Transmembrane helix</keyword>
<reference evidence="11 12" key="1">
    <citation type="submission" date="2022-12" db="EMBL/GenBank/DDBJ databases">
        <title>Chromosome-level genome assembly of true bugs.</title>
        <authorList>
            <person name="Ma L."/>
            <person name="Li H."/>
        </authorList>
    </citation>
    <scope>NUCLEOTIDE SEQUENCE [LARGE SCALE GENOMIC DNA]</scope>
    <source>
        <strain evidence="11">Lab_2022b</strain>
    </source>
</reference>
<dbReference type="PANTHER" id="PTHR13141">
    <property type="entry name" value="TRANSMEMBRANE PROTEIN 242"/>
    <property type="match status" value="1"/>
</dbReference>
<evidence type="ECO:0000313" key="12">
    <source>
        <dbReference type="Proteomes" id="UP001461498"/>
    </source>
</evidence>
<comment type="function">
    <text evidence="9">Scaffold protein that participates in the c-ring assembly of mitochondrial ATP synthase (F(1)F(0) ATP synthase or complex V) by facilitating the membrane insertion and oligomer formation of the subunit c/ATP5MC3. Participates in the incorporation of the c-ring into vestigial complexes. Additionally influences the incorporation of subunits MT-ATP6, MT-ATP8, ATP5MJ, and ATP5MK in the ATP synthase.</text>
</comment>
<evidence type="ECO:0000256" key="5">
    <source>
        <dbReference type="ARBA" id="ARBA00022792"/>
    </source>
</evidence>
<gene>
    <name evidence="11" type="ORF">O3M35_003270</name>
</gene>
<keyword evidence="12" id="KW-1185">Reference proteome</keyword>
<organism evidence="11 12">
    <name type="scientific">Rhynocoris fuscipes</name>
    <dbReference type="NCBI Taxonomy" id="488301"/>
    <lineage>
        <taxon>Eukaryota</taxon>
        <taxon>Metazoa</taxon>
        <taxon>Ecdysozoa</taxon>
        <taxon>Arthropoda</taxon>
        <taxon>Hexapoda</taxon>
        <taxon>Insecta</taxon>
        <taxon>Pterygota</taxon>
        <taxon>Neoptera</taxon>
        <taxon>Paraneoptera</taxon>
        <taxon>Hemiptera</taxon>
        <taxon>Heteroptera</taxon>
        <taxon>Panheteroptera</taxon>
        <taxon>Cimicomorpha</taxon>
        <taxon>Reduviidae</taxon>
        <taxon>Harpactorinae</taxon>
        <taxon>Harpactorini</taxon>
        <taxon>Rhynocoris</taxon>
    </lineage>
</organism>
<accession>A0AAW1CJJ9</accession>
<evidence type="ECO:0000256" key="9">
    <source>
        <dbReference type="ARBA" id="ARBA00045905"/>
    </source>
</evidence>
<sequence length="167" mass="18325">MMTIITDASSNISTVPSNAQKQSSGNVSNVNDRLKAGLFLSGVTGIAALAGFSMTLASARRKDPKMFLRGSMMIDNDKETGVELAIRAFKWGTFYAISGCSLLWFSIWKWSGANTMEEFRYKMGSILPRVPKNEIPQGRTEFTGLTDLLNYISSERSKESTSPSDTS</sequence>
<evidence type="ECO:0000256" key="2">
    <source>
        <dbReference type="ARBA" id="ARBA00007570"/>
    </source>
</evidence>
<dbReference type="PANTHER" id="PTHR13141:SF4">
    <property type="entry name" value="TRANSMEMBRANE PROTEIN 242"/>
    <property type="match status" value="1"/>
</dbReference>
<name>A0AAW1CJJ9_9HEMI</name>
<comment type="subcellular location">
    <subcellularLocation>
        <location evidence="1">Mitochondrion inner membrane</location>
        <topology evidence="1">Multi-pass membrane protein</topology>
    </subcellularLocation>
</comment>
<evidence type="ECO:0000256" key="8">
    <source>
        <dbReference type="ARBA" id="ARBA00023136"/>
    </source>
</evidence>
<protein>
    <recommendedName>
        <fullName evidence="3">Transmembrane protein 242</fullName>
    </recommendedName>
</protein>
<proteinExistence type="inferred from homology"/>
<dbReference type="InterPro" id="IPR009792">
    <property type="entry name" value="TMEM242"/>
</dbReference>
<dbReference type="GO" id="GO:0005743">
    <property type="term" value="C:mitochondrial inner membrane"/>
    <property type="evidence" value="ECO:0007669"/>
    <property type="project" value="UniProtKB-SubCell"/>
</dbReference>
<evidence type="ECO:0000256" key="3">
    <source>
        <dbReference type="ARBA" id="ARBA00013934"/>
    </source>
</evidence>
<evidence type="ECO:0000256" key="7">
    <source>
        <dbReference type="ARBA" id="ARBA00023128"/>
    </source>
</evidence>
<comment type="caution">
    <text evidence="11">The sequence shown here is derived from an EMBL/GenBank/DDBJ whole genome shotgun (WGS) entry which is preliminary data.</text>
</comment>
<dbReference type="Pfam" id="PF07096">
    <property type="entry name" value="DUF1358"/>
    <property type="match status" value="1"/>
</dbReference>
<evidence type="ECO:0000313" key="11">
    <source>
        <dbReference type="EMBL" id="KAK9498691.1"/>
    </source>
</evidence>
<keyword evidence="5" id="KW-0999">Mitochondrion inner membrane</keyword>
<evidence type="ECO:0000256" key="4">
    <source>
        <dbReference type="ARBA" id="ARBA00022692"/>
    </source>
</evidence>